<keyword evidence="4 8" id="KW-1133">Transmembrane helix</keyword>
<dbReference type="PROSITE" id="PS00428">
    <property type="entry name" value="FTSW_RODA_SPOVE"/>
    <property type="match status" value="1"/>
</dbReference>
<evidence type="ECO:0000256" key="3">
    <source>
        <dbReference type="ARBA" id="ARBA00022960"/>
    </source>
</evidence>
<feature type="transmembrane region" description="Helical" evidence="8">
    <location>
        <begin position="329"/>
        <end position="348"/>
    </location>
</feature>
<evidence type="ECO:0000256" key="7">
    <source>
        <dbReference type="ARBA" id="ARBA00049902"/>
    </source>
</evidence>
<reference evidence="9" key="2">
    <citation type="submission" date="2020-09" db="EMBL/GenBank/DDBJ databases">
        <authorList>
            <person name="Sun Q."/>
            <person name="Zhou Y."/>
        </authorList>
    </citation>
    <scope>NUCLEOTIDE SEQUENCE</scope>
    <source>
        <strain evidence="9">CGMCC 1.14988</strain>
    </source>
</reference>
<feature type="transmembrane region" description="Helical" evidence="8">
    <location>
        <begin position="185"/>
        <end position="201"/>
    </location>
</feature>
<reference evidence="9" key="1">
    <citation type="journal article" date="2014" name="Int. J. Syst. Evol. Microbiol.">
        <title>Complete genome sequence of Corynebacterium casei LMG S-19264T (=DSM 44701T), isolated from a smear-ripened cheese.</title>
        <authorList>
            <consortium name="US DOE Joint Genome Institute (JGI-PGF)"/>
            <person name="Walter F."/>
            <person name="Albersmeier A."/>
            <person name="Kalinowski J."/>
            <person name="Ruckert C."/>
        </authorList>
    </citation>
    <scope>NUCLEOTIDE SEQUENCE</scope>
    <source>
        <strain evidence="9">CGMCC 1.14988</strain>
    </source>
</reference>
<gene>
    <name evidence="9" type="ORF">GCM10011354_20960</name>
</gene>
<evidence type="ECO:0000256" key="4">
    <source>
        <dbReference type="ARBA" id="ARBA00022989"/>
    </source>
</evidence>
<comment type="caution">
    <text evidence="9">The sequence shown here is derived from an EMBL/GenBank/DDBJ whole genome shotgun (WGS) entry which is preliminary data.</text>
</comment>
<dbReference type="InterPro" id="IPR018365">
    <property type="entry name" value="Cell_cycle_FtsW-rel_CS"/>
</dbReference>
<feature type="transmembrane region" description="Helical" evidence="8">
    <location>
        <begin position="300"/>
        <end position="317"/>
    </location>
</feature>
<sequence>MEVGYGQDRTQRLMRERVQDRWMDAYAPVKHLDPILVLTGLALTGVGIVMIYSAKLAALTQQGLPPTLYVSRQLIALVIGVVVLVAAAVIDYRHLRSYTAVLYAGSLAFLVLVLTPLGTARGGSQRWIVLGGFQLQPSEVAKVAVLITLAAWLHERKGEPWPPTLGIALGLTVLPMGLVFLQPDLGTSLVFLWLLAVLLLVANLPARYLVGLGIAGVGAVVFALTQDVLDQYQLNRLTAFARAGDPSLDRTLRFQTEQSEIAIGSGQMFGKGLFQGTQTALAFVPENHTDFIFTVVGEEFGFLGAGAVLALFLVLIWRGLRIAVLAKDLFGTLLAAGVVAMLAMQVFINVGMNVGIMPVTGIPLPFVSYGGTSLIVWFGLMGLLLNVHMRRF</sequence>
<dbReference type="EMBL" id="BMHA01000007">
    <property type="protein sequence ID" value="GGI06811.1"/>
    <property type="molecule type" value="Genomic_DNA"/>
</dbReference>
<dbReference type="GO" id="GO:0008360">
    <property type="term" value="P:regulation of cell shape"/>
    <property type="evidence" value="ECO:0007669"/>
    <property type="project" value="UniProtKB-KW"/>
</dbReference>
<comment type="catalytic activity">
    <reaction evidence="7">
        <text>[GlcNAc-(1-&gt;4)-Mur2Ac(oyl-L-Ala-gamma-D-Glu-L-Lys-D-Ala-D-Ala)](n)-di-trans,octa-cis-undecaprenyl diphosphate + beta-D-GlcNAc-(1-&gt;4)-Mur2Ac(oyl-L-Ala-gamma-D-Glu-L-Lys-D-Ala-D-Ala)-di-trans,octa-cis-undecaprenyl diphosphate = [GlcNAc-(1-&gt;4)-Mur2Ac(oyl-L-Ala-gamma-D-Glu-L-Lys-D-Ala-D-Ala)](n+1)-di-trans,octa-cis-undecaprenyl diphosphate + di-trans,octa-cis-undecaprenyl diphosphate + H(+)</text>
        <dbReference type="Rhea" id="RHEA:23708"/>
        <dbReference type="Rhea" id="RHEA-COMP:9602"/>
        <dbReference type="Rhea" id="RHEA-COMP:9603"/>
        <dbReference type="ChEBI" id="CHEBI:15378"/>
        <dbReference type="ChEBI" id="CHEBI:58405"/>
        <dbReference type="ChEBI" id="CHEBI:60033"/>
        <dbReference type="ChEBI" id="CHEBI:78435"/>
        <dbReference type="EC" id="2.4.99.28"/>
    </reaction>
</comment>
<dbReference type="EC" id="2.4.99.28" evidence="6"/>
<dbReference type="GO" id="GO:0051301">
    <property type="term" value="P:cell division"/>
    <property type="evidence" value="ECO:0007669"/>
    <property type="project" value="InterPro"/>
</dbReference>
<evidence type="ECO:0000256" key="8">
    <source>
        <dbReference type="SAM" id="Phobius"/>
    </source>
</evidence>
<evidence type="ECO:0000256" key="5">
    <source>
        <dbReference type="ARBA" id="ARBA00023136"/>
    </source>
</evidence>
<dbReference type="InterPro" id="IPR001182">
    <property type="entry name" value="FtsW/RodA"/>
</dbReference>
<dbReference type="Pfam" id="PF01098">
    <property type="entry name" value="FTSW_RODA_SPOVE"/>
    <property type="match status" value="1"/>
</dbReference>
<dbReference type="PANTHER" id="PTHR30474:SF14">
    <property type="entry name" value="CELL CYCLE PROTEIN"/>
    <property type="match status" value="1"/>
</dbReference>
<proteinExistence type="predicted"/>
<name>A0A8J3AAU6_9ACTN</name>
<feature type="transmembrane region" description="Helical" evidence="8">
    <location>
        <begin position="98"/>
        <end position="117"/>
    </location>
</feature>
<dbReference type="GO" id="GO:0015648">
    <property type="term" value="F:lipid-linked peptidoglycan transporter activity"/>
    <property type="evidence" value="ECO:0007669"/>
    <property type="project" value="TreeGrafter"/>
</dbReference>
<feature type="transmembrane region" description="Helical" evidence="8">
    <location>
        <begin position="35"/>
        <end position="54"/>
    </location>
</feature>
<dbReference type="GO" id="GO:0008955">
    <property type="term" value="F:peptidoglycan glycosyltransferase activity"/>
    <property type="evidence" value="ECO:0007669"/>
    <property type="project" value="UniProtKB-EC"/>
</dbReference>
<keyword evidence="3" id="KW-0133">Cell shape</keyword>
<feature type="transmembrane region" description="Helical" evidence="8">
    <location>
        <begin position="74"/>
        <end position="92"/>
    </location>
</feature>
<feature type="transmembrane region" description="Helical" evidence="8">
    <location>
        <begin position="368"/>
        <end position="387"/>
    </location>
</feature>
<organism evidence="9 10">
    <name type="scientific">Egicoccus halophilus</name>
    <dbReference type="NCBI Taxonomy" id="1670830"/>
    <lineage>
        <taxon>Bacteria</taxon>
        <taxon>Bacillati</taxon>
        <taxon>Actinomycetota</taxon>
        <taxon>Nitriliruptoria</taxon>
        <taxon>Egicoccales</taxon>
        <taxon>Egicoccaceae</taxon>
        <taxon>Egicoccus</taxon>
    </lineage>
</organism>
<evidence type="ECO:0000313" key="9">
    <source>
        <dbReference type="EMBL" id="GGI06811.1"/>
    </source>
</evidence>
<evidence type="ECO:0000256" key="6">
    <source>
        <dbReference type="ARBA" id="ARBA00044770"/>
    </source>
</evidence>
<dbReference type="Proteomes" id="UP000650511">
    <property type="component" value="Unassembled WGS sequence"/>
</dbReference>
<dbReference type="GO" id="GO:0005886">
    <property type="term" value="C:plasma membrane"/>
    <property type="evidence" value="ECO:0007669"/>
    <property type="project" value="TreeGrafter"/>
</dbReference>
<dbReference type="NCBIfam" id="TIGR02210">
    <property type="entry name" value="rodA_shape"/>
    <property type="match status" value="1"/>
</dbReference>
<dbReference type="PANTHER" id="PTHR30474">
    <property type="entry name" value="CELL CYCLE PROTEIN"/>
    <property type="match status" value="1"/>
</dbReference>
<dbReference type="OrthoDB" id="9812661at2"/>
<keyword evidence="2 8" id="KW-0812">Transmembrane</keyword>
<accession>A0A8J3AAU6</accession>
<feature type="transmembrane region" description="Helical" evidence="8">
    <location>
        <begin position="208"/>
        <end position="225"/>
    </location>
</feature>
<protein>
    <recommendedName>
        <fullName evidence="6">peptidoglycan glycosyltransferase</fullName>
        <ecNumber evidence="6">2.4.99.28</ecNumber>
    </recommendedName>
</protein>
<keyword evidence="10" id="KW-1185">Reference proteome</keyword>
<keyword evidence="5 8" id="KW-0472">Membrane</keyword>
<evidence type="ECO:0000256" key="2">
    <source>
        <dbReference type="ARBA" id="ARBA00022692"/>
    </source>
</evidence>
<evidence type="ECO:0000256" key="1">
    <source>
        <dbReference type="ARBA" id="ARBA00004141"/>
    </source>
</evidence>
<dbReference type="RefSeq" id="WP_130649099.1">
    <property type="nucleotide sequence ID" value="NZ_BMHA01000007.1"/>
</dbReference>
<dbReference type="GO" id="GO:0032153">
    <property type="term" value="C:cell division site"/>
    <property type="evidence" value="ECO:0007669"/>
    <property type="project" value="TreeGrafter"/>
</dbReference>
<evidence type="ECO:0000313" key="10">
    <source>
        <dbReference type="Proteomes" id="UP000650511"/>
    </source>
</evidence>
<dbReference type="InterPro" id="IPR011923">
    <property type="entry name" value="RodA/MrdB"/>
</dbReference>
<dbReference type="AlphaFoldDB" id="A0A8J3AAU6"/>
<comment type="subcellular location">
    <subcellularLocation>
        <location evidence="1">Membrane</location>
        <topology evidence="1">Multi-pass membrane protein</topology>
    </subcellularLocation>
</comment>